<proteinExistence type="predicted"/>
<name>A0ABR4EFX7_9PEZI</name>
<keyword evidence="3" id="KW-1185">Reference proteome</keyword>
<comment type="caution">
    <text evidence="2">The sequence shown here is derived from an EMBL/GenBank/DDBJ whole genome shotgun (WGS) entry which is preliminary data.</text>
</comment>
<gene>
    <name evidence="2" type="ORF">FJTKL_11833</name>
</gene>
<organism evidence="2 3">
    <name type="scientific">Diaporthe vaccinii</name>
    <dbReference type="NCBI Taxonomy" id="105482"/>
    <lineage>
        <taxon>Eukaryota</taxon>
        <taxon>Fungi</taxon>
        <taxon>Dikarya</taxon>
        <taxon>Ascomycota</taxon>
        <taxon>Pezizomycotina</taxon>
        <taxon>Sordariomycetes</taxon>
        <taxon>Sordariomycetidae</taxon>
        <taxon>Diaporthales</taxon>
        <taxon>Diaporthaceae</taxon>
        <taxon>Diaporthe</taxon>
        <taxon>Diaporthe eres species complex</taxon>
    </lineage>
</organism>
<reference evidence="2 3" key="1">
    <citation type="submission" date="2024-03" db="EMBL/GenBank/DDBJ databases">
        <title>A high-quality draft genome sequence of Diaporthe vaccinii, a causative agent of upright dieback and viscid rot disease in cranberry plants.</title>
        <authorList>
            <person name="Sarrasin M."/>
            <person name="Lang B.F."/>
            <person name="Burger G."/>
        </authorList>
    </citation>
    <scope>NUCLEOTIDE SEQUENCE [LARGE SCALE GENOMIC DNA]</scope>
    <source>
        <strain evidence="2 3">IS7</strain>
    </source>
</reference>
<feature type="region of interest" description="Disordered" evidence="1">
    <location>
        <begin position="33"/>
        <end position="60"/>
    </location>
</feature>
<feature type="compositionally biased region" description="Low complexity" evidence="1">
    <location>
        <begin position="40"/>
        <end position="49"/>
    </location>
</feature>
<dbReference type="Proteomes" id="UP001600888">
    <property type="component" value="Unassembled WGS sequence"/>
</dbReference>
<dbReference type="EMBL" id="JBAWTH010000059">
    <property type="protein sequence ID" value="KAL2281186.1"/>
    <property type="molecule type" value="Genomic_DNA"/>
</dbReference>
<evidence type="ECO:0000256" key="1">
    <source>
        <dbReference type="SAM" id="MobiDB-lite"/>
    </source>
</evidence>
<accession>A0ABR4EFX7</accession>
<evidence type="ECO:0000313" key="3">
    <source>
        <dbReference type="Proteomes" id="UP001600888"/>
    </source>
</evidence>
<sequence>MGPINNCFAGNRFSPLDTDLGFQHTAKGMTQDVYEPESGLPSPVVLSPPRNSLGSPTKHPMVHTNSLAGYQSQSVDLGPPHIGSVRYSLEFLLQLRRDPSRQRYIPAIPKLAGLNLDPRAGTGVDHEHAAAYNDIGVSFDAPEEPTSNGAFPYSKLPFELRQMVLRELVPTKSIWNGTSFPKSC</sequence>
<protein>
    <submittedName>
        <fullName evidence="2">Uncharacterized protein</fullName>
    </submittedName>
</protein>
<evidence type="ECO:0000313" key="2">
    <source>
        <dbReference type="EMBL" id="KAL2281186.1"/>
    </source>
</evidence>